<accession>A0A1L3ZA13</accession>
<evidence type="ECO:0000313" key="3">
    <source>
        <dbReference type="Proteomes" id="UP000183050"/>
    </source>
</evidence>
<evidence type="ECO:0000313" key="2">
    <source>
        <dbReference type="EMBL" id="API52390.1"/>
    </source>
</evidence>
<dbReference type="Proteomes" id="UP000183050">
    <property type="component" value="Chromosome"/>
</dbReference>
<name>A0A1L3ZA13_RHILE</name>
<gene>
    <name evidence="2" type="ORF">BMW22_12885</name>
</gene>
<protein>
    <submittedName>
        <fullName evidence="2">Uncharacterized protein</fullName>
    </submittedName>
</protein>
<sequence>MPREEPRKESIVTSKTSSTGEQQAAKPDLAANYRPVGLKAVAAASLMAKHKPTSVKKSA</sequence>
<feature type="region of interest" description="Disordered" evidence="1">
    <location>
        <begin position="1"/>
        <end position="30"/>
    </location>
</feature>
<dbReference type="EMBL" id="CP018228">
    <property type="protein sequence ID" value="API52390.1"/>
    <property type="molecule type" value="Genomic_DNA"/>
</dbReference>
<evidence type="ECO:0000256" key="1">
    <source>
        <dbReference type="SAM" id="MobiDB-lite"/>
    </source>
</evidence>
<feature type="compositionally biased region" description="Polar residues" evidence="1">
    <location>
        <begin position="11"/>
        <end position="22"/>
    </location>
</feature>
<dbReference type="AlphaFoldDB" id="A0A1L3ZA13"/>
<reference evidence="2 3" key="1">
    <citation type="submission" date="2016-11" db="EMBL/GenBank/DDBJ databases">
        <title>Rhizobium leguminosarum bv. viciae strain Vaf12 isolated from Vavilovia formosa root nodules from Russia, Dagestan.</title>
        <authorList>
            <person name="Kimeklis A."/>
        </authorList>
    </citation>
    <scope>NUCLEOTIDE SEQUENCE [LARGE SCALE GENOMIC DNA]</scope>
    <source>
        <strain evidence="2 3">Vaf-108</strain>
    </source>
</reference>
<feature type="compositionally biased region" description="Basic and acidic residues" evidence="1">
    <location>
        <begin position="1"/>
        <end position="10"/>
    </location>
</feature>
<organism evidence="2 3">
    <name type="scientific">Rhizobium leguminosarum</name>
    <dbReference type="NCBI Taxonomy" id="384"/>
    <lineage>
        <taxon>Bacteria</taxon>
        <taxon>Pseudomonadati</taxon>
        <taxon>Pseudomonadota</taxon>
        <taxon>Alphaproteobacteria</taxon>
        <taxon>Hyphomicrobiales</taxon>
        <taxon>Rhizobiaceae</taxon>
        <taxon>Rhizobium/Agrobacterium group</taxon>
        <taxon>Rhizobium</taxon>
    </lineage>
</organism>
<proteinExistence type="predicted"/>